<dbReference type="SMART" id="SM00443">
    <property type="entry name" value="G_patch"/>
    <property type="match status" value="1"/>
</dbReference>
<dbReference type="InParanoid" id="H3A2E3"/>
<evidence type="ECO:0000313" key="6">
    <source>
        <dbReference type="Ensembl" id="ENSLACP00000003814.1"/>
    </source>
</evidence>
<dbReference type="PROSITE" id="PS50174">
    <property type="entry name" value="G_PATCH"/>
    <property type="match status" value="1"/>
</dbReference>
<dbReference type="Proteomes" id="UP000008672">
    <property type="component" value="Unassembled WGS sequence"/>
</dbReference>
<dbReference type="eggNOG" id="KOG4315">
    <property type="taxonomic scope" value="Eukaryota"/>
</dbReference>
<reference evidence="6" key="3">
    <citation type="submission" date="2025-09" db="UniProtKB">
        <authorList>
            <consortium name="Ensembl"/>
        </authorList>
    </citation>
    <scope>IDENTIFICATION</scope>
</reference>
<dbReference type="Bgee" id="ENSLACG00000003399">
    <property type="expression patterns" value="Expressed in muscle tissue and 5 other cell types or tissues"/>
</dbReference>
<keyword evidence="7" id="KW-1185">Reference proteome</keyword>
<dbReference type="EMBL" id="AFYH01258145">
    <property type="status" value="NOT_ANNOTATED_CDS"/>
    <property type="molecule type" value="Genomic_DNA"/>
</dbReference>
<feature type="compositionally biased region" description="Basic and acidic residues" evidence="4">
    <location>
        <begin position="200"/>
        <end position="209"/>
    </location>
</feature>
<dbReference type="Pfam" id="PF12656">
    <property type="entry name" value="G-patch_2"/>
    <property type="match status" value="1"/>
</dbReference>
<reference evidence="6" key="2">
    <citation type="submission" date="2025-08" db="UniProtKB">
        <authorList>
            <consortium name="Ensembl"/>
        </authorList>
    </citation>
    <scope>IDENTIFICATION</scope>
</reference>
<organism evidence="6 7">
    <name type="scientific">Latimeria chalumnae</name>
    <name type="common">Coelacanth</name>
    <dbReference type="NCBI Taxonomy" id="7897"/>
    <lineage>
        <taxon>Eukaryota</taxon>
        <taxon>Metazoa</taxon>
        <taxon>Chordata</taxon>
        <taxon>Craniata</taxon>
        <taxon>Vertebrata</taxon>
        <taxon>Euteleostomi</taxon>
        <taxon>Coelacanthiformes</taxon>
        <taxon>Coelacanthidae</taxon>
        <taxon>Latimeria</taxon>
    </lineage>
</organism>
<proteinExistence type="inferred from homology"/>
<dbReference type="EMBL" id="AFYH01258143">
    <property type="status" value="NOT_ANNOTATED_CDS"/>
    <property type="molecule type" value="Genomic_DNA"/>
</dbReference>
<dbReference type="InterPro" id="IPR026822">
    <property type="entry name" value="Spp2/MOS2_G-patch"/>
</dbReference>
<keyword evidence="3" id="KW-0507">mRNA processing</keyword>
<feature type="region of interest" description="Disordered" evidence="4">
    <location>
        <begin position="175"/>
        <end position="219"/>
    </location>
</feature>
<dbReference type="GeneTree" id="ENSGT00390000015154"/>
<dbReference type="STRING" id="7897.ENSLACP00000003814"/>
<dbReference type="EMBL" id="AFYH01258146">
    <property type="status" value="NOT_ANNOTATED_CDS"/>
    <property type="molecule type" value="Genomic_DNA"/>
</dbReference>
<evidence type="ECO:0000313" key="7">
    <source>
        <dbReference type="Proteomes" id="UP000008672"/>
    </source>
</evidence>
<dbReference type="GO" id="GO:0005681">
    <property type="term" value="C:spliceosomal complex"/>
    <property type="evidence" value="ECO:0007669"/>
    <property type="project" value="TreeGrafter"/>
</dbReference>
<evidence type="ECO:0000256" key="1">
    <source>
        <dbReference type="ARBA" id="ARBA00004123"/>
    </source>
</evidence>
<comment type="function">
    <text evidence="3">RNA-binding protein involved in pre-mRNA splicing.</text>
</comment>
<dbReference type="GO" id="GO:0003676">
    <property type="term" value="F:nucleic acid binding"/>
    <property type="evidence" value="ECO:0007669"/>
    <property type="project" value="InterPro"/>
</dbReference>
<comment type="similarity">
    <text evidence="3">Belongs to the MOS2 family.</text>
</comment>
<dbReference type="InterPro" id="IPR041993">
    <property type="entry name" value="GPKOW_KOW1"/>
</dbReference>
<dbReference type="SUPFAM" id="SSF50104">
    <property type="entry name" value="Translation proteins SH3-like domain"/>
    <property type="match status" value="1"/>
</dbReference>
<feature type="domain" description="G-patch" evidence="5">
    <location>
        <begin position="34"/>
        <end position="80"/>
    </location>
</feature>
<dbReference type="InterPro" id="IPR045166">
    <property type="entry name" value="Spp2-like"/>
</dbReference>
<dbReference type="Ensembl" id="ENSLACT00000003849.1">
    <property type="protein sequence ID" value="ENSLACP00000003814.1"/>
    <property type="gene ID" value="ENSLACG00000003399.1"/>
</dbReference>
<evidence type="ECO:0000256" key="4">
    <source>
        <dbReference type="SAM" id="MobiDB-lite"/>
    </source>
</evidence>
<dbReference type="InterPro" id="IPR000467">
    <property type="entry name" value="G_patch_dom"/>
</dbReference>
<accession>H3A2E3</accession>
<feature type="region of interest" description="Disordered" evidence="4">
    <location>
        <begin position="84"/>
        <end position="109"/>
    </location>
</feature>
<comment type="subcellular location">
    <subcellularLocation>
        <location evidence="1 3">Nucleus</location>
    </subcellularLocation>
</comment>
<dbReference type="PANTHER" id="PTHR15818:SF2">
    <property type="entry name" value="G-PATCH DOMAIN AND KOW MOTIFS-CONTAINING PROTEIN"/>
    <property type="match status" value="1"/>
</dbReference>
<reference evidence="7" key="1">
    <citation type="submission" date="2011-08" db="EMBL/GenBank/DDBJ databases">
        <title>The draft genome of Latimeria chalumnae.</title>
        <authorList>
            <person name="Di Palma F."/>
            <person name="Alfoldi J."/>
            <person name="Johnson J."/>
            <person name="Berlin A."/>
            <person name="Gnerre S."/>
            <person name="Jaffe D."/>
            <person name="MacCallum I."/>
            <person name="Young S."/>
            <person name="Walker B.J."/>
            <person name="Lander E."/>
            <person name="Lindblad-Toh K."/>
        </authorList>
    </citation>
    <scope>NUCLEOTIDE SEQUENCE [LARGE SCALE GENOMIC DNA]</scope>
    <source>
        <strain evidence="7">Wild caught</strain>
    </source>
</reference>
<evidence type="ECO:0000256" key="3">
    <source>
        <dbReference type="RuleBase" id="RU369096"/>
    </source>
</evidence>
<protein>
    <recommendedName>
        <fullName evidence="3">G-patch domain and KOW motifs-containing protein</fullName>
    </recommendedName>
</protein>
<dbReference type="FunCoup" id="H3A2E3">
    <property type="interactions" value="3159"/>
</dbReference>
<dbReference type="GO" id="GO:0000398">
    <property type="term" value="P:mRNA splicing, via spliceosome"/>
    <property type="evidence" value="ECO:0007669"/>
    <property type="project" value="UniProtKB-UniRule"/>
</dbReference>
<dbReference type="PANTHER" id="PTHR15818">
    <property type="entry name" value="G PATCH AND KOW-CONTAINING"/>
    <property type="match status" value="1"/>
</dbReference>
<keyword evidence="3" id="KW-0508">mRNA splicing</keyword>
<name>H3A2E3_LATCH</name>
<feature type="compositionally biased region" description="Basic and acidic residues" evidence="4">
    <location>
        <begin position="86"/>
        <end position="106"/>
    </location>
</feature>
<dbReference type="OMA" id="EKELTTX"/>
<keyword evidence="2 3" id="KW-0539">Nucleus</keyword>
<dbReference type="CDD" id="cd13152">
    <property type="entry name" value="KOW_GPKOW_A"/>
    <property type="match status" value="1"/>
</dbReference>
<evidence type="ECO:0000259" key="5">
    <source>
        <dbReference type="PROSITE" id="PS50174"/>
    </source>
</evidence>
<dbReference type="HOGENOM" id="CLU_045183_0_0_1"/>
<dbReference type="EMBL" id="AFYH01258144">
    <property type="status" value="NOT_ANNOTATED_CDS"/>
    <property type="molecule type" value="Genomic_DNA"/>
</dbReference>
<dbReference type="InterPro" id="IPR008991">
    <property type="entry name" value="Translation_prot_SH3-like_sf"/>
</dbReference>
<sequence length="273" mass="30857">MQNRVPEGFEDGDQINVDLRPEPSTEADYETVPVEAYGMAMLRGMGWKEGEGIGRTFKQDVKPIEHQLRPKGLGLGADRSALQDLGEAKSKRPPKPGEERKEEEPKGYVAGGLVQVQSGPHKELYGKIEGVDPDNARVMVKLAIGGKIVTISQYTLRLVEKKEYEKYSKDLNDQNTSLKKTKKKTTNQPLEPFHQYQASRFRDAPSSKEHKSHISSSSSSKDSYWLRRDLRVRFIDKHYHGGKYYNSKLMIEDVLSPGTCVCRTEEGRILDGM</sequence>
<dbReference type="AlphaFoldDB" id="H3A2E3"/>
<evidence type="ECO:0000256" key="2">
    <source>
        <dbReference type="ARBA" id="ARBA00023242"/>
    </source>
</evidence>
<feature type="region of interest" description="Disordered" evidence="4">
    <location>
        <begin position="1"/>
        <end position="29"/>
    </location>
</feature>